<reference evidence="1" key="2">
    <citation type="submission" date="2018-05" db="EMBL/GenBank/DDBJ databases">
        <title>OpunRS2 (Oryza punctata Reference Sequence Version 2).</title>
        <authorList>
            <person name="Zhang J."/>
            <person name="Kudrna D."/>
            <person name="Lee S."/>
            <person name="Talag J."/>
            <person name="Welchert J."/>
            <person name="Wing R.A."/>
        </authorList>
    </citation>
    <scope>NUCLEOTIDE SEQUENCE [LARGE SCALE GENOMIC DNA]</scope>
</reference>
<sequence length="205" mass="22506">MGKEVKKSADKMKLKTSKKVEKTSSGLGIGIWTDSSLMALSLGETSRFDQLARKIVLSFFSCKTPKIVSEPSVSLSSDLVSIRARIEELVSNFSVRDLVEEFICLGVRPLSSGWALNFGILPGNATSVLPPFVVDHDLVLPEDVDEYLKYLTLQKGKRQNPVFAALVADIPARVHPEQVPELGKKIKGKAKELSYNDDDVDIEGT</sequence>
<evidence type="ECO:0000313" key="2">
    <source>
        <dbReference type="Proteomes" id="UP000026962"/>
    </source>
</evidence>
<dbReference type="Proteomes" id="UP000026962">
    <property type="component" value="Chromosome 3"/>
</dbReference>
<evidence type="ECO:0000313" key="1">
    <source>
        <dbReference type="EnsemblPlants" id="OPUNC03G09240.1"/>
    </source>
</evidence>
<protein>
    <submittedName>
        <fullName evidence="1">Uncharacterized protein</fullName>
    </submittedName>
</protein>
<name>A0A0E0KAZ4_ORYPU</name>
<dbReference type="EnsemblPlants" id="OPUNC03G09240.1">
    <property type="protein sequence ID" value="OPUNC03G09240.1"/>
    <property type="gene ID" value="OPUNC03G09240"/>
</dbReference>
<proteinExistence type="predicted"/>
<accession>A0A0E0KAZ4</accession>
<dbReference type="HOGENOM" id="CLU_1339421_0_0_1"/>
<dbReference type="Gramene" id="OPUNC03G09240.1">
    <property type="protein sequence ID" value="OPUNC03G09240.1"/>
    <property type="gene ID" value="OPUNC03G09240"/>
</dbReference>
<keyword evidence="2" id="KW-1185">Reference proteome</keyword>
<reference evidence="1" key="1">
    <citation type="submission" date="2015-04" db="UniProtKB">
        <authorList>
            <consortium name="EnsemblPlants"/>
        </authorList>
    </citation>
    <scope>IDENTIFICATION</scope>
</reference>
<dbReference type="AlphaFoldDB" id="A0A0E0KAZ4"/>
<organism evidence="1">
    <name type="scientific">Oryza punctata</name>
    <name type="common">Red rice</name>
    <dbReference type="NCBI Taxonomy" id="4537"/>
    <lineage>
        <taxon>Eukaryota</taxon>
        <taxon>Viridiplantae</taxon>
        <taxon>Streptophyta</taxon>
        <taxon>Embryophyta</taxon>
        <taxon>Tracheophyta</taxon>
        <taxon>Spermatophyta</taxon>
        <taxon>Magnoliopsida</taxon>
        <taxon>Liliopsida</taxon>
        <taxon>Poales</taxon>
        <taxon>Poaceae</taxon>
        <taxon>BOP clade</taxon>
        <taxon>Oryzoideae</taxon>
        <taxon>Oryzeae</taxon>
        <taxon>Oryzinae</taxon>
        <taxon>Oryza</taxon>
    </lineage>
</organism>